<keyword evidence="4" id="KW-1185">Reference proteome</keyword>
<name>A0ABW0V5R7_9ACTN</name>
<feature type="compositionally biased region" description="Low complexity" evidence="1">
    <location>
        <begin position="24"/>
        <end position="61"/>
    </location>
</feature>
<reference evidence="4" key="1">
    <citation type="journal article" date="2019" name="Int. J. Syst. Evol. Microbiol.">
        <title>The Global Catalogue of Microorganisms (GCM) 10K type strain sequencing project: providing services to taxonomists for standard genome sequencing and annotation.</title>
        <authorList>
            <consortium name="The Broad Institute Genomics Platform"/>
            <consortium name="The Broad Institute Genome Sequencing Center for Infectious Disease"/>
            <person name="Wu L."/>
            <person name="Ma J."/>
        </authorList>
    </citation>
    <scope>NUCLEOTIDE SEQUENCE [LARGE SCALE GENOMIC DNA]</scope>
    <source>
        <strain evidence="4">CGMCC 4.1622</strain>
    </source>
</reference>
<evidence type="ECO:0000313" key="3">
    <source>
        <dbReference type="EMBL" id="MFC5640818.1"/>
    </source>
</evidence>
<dbReference type="PROSITE" id="PS51257">
    <property type="entry name" value="PROKAR_LIPOPROTEIN"/>
    <property type="match status" value="1"/>
</dbReference>
<feature type="chain" id="PRO_5046085775" description="Lipoprotein" evidence="2">
    <location>
        <begin position="22"/>
        <end position="199"/>
    </location>
</feature>
<dbReference type="RefSeq" id="WP_346140619.1">
    <property type="nucleotide sequence ID" value="NZ_BAAAUA010000001.1"/>
</dbReference>
<gene>
    <name evidence="3" type="ORF">ACFPZF_05540</name>
</gene>
<dbReference type="Proteomes" id="UP001596066">
    <property type="component" value="Unassembled WGS sequence"/>
</dbReference>
<evidence type="ECO:0008006" key="5">
    <source>
        <dbReference type="Google" id="ProtNLM"/>
    </source>
</evidence>
<comment type="caution">
    <text evidence="3">The sequence shown here is derived from an EMBL/GenBank/DDBJ whole genome shotgun (WGS) entry which is preliminary data.</text>
</comment>
<evidence type="ECO:0000313" key="4">
    <source>
        <dbReference type="Proteomes" id="UP001596066"/>
    </source>
</evidence>
<protein>
    <recommendedName>
        <fullName evidence="5">Lipoprotein</fullName>
    </recommendedName>
</protein>
<organism evidence="3 4">
    <name type="scientific">Kitasatospora cinereorecta</name>
    <dbReference type="NCBI Taxonomy" id="285560"/>
    <lineage>
        <taxon>Bacteria</taxon>
        <taxon>Bacillati</taxon>
        <taxon>Actinomycetota</taxon>
        <taxon>Actinomycetes</taxon>
        <taxon>Kitasatosporales</taxon>
        <taxon>Streptomycetaceae</taxon>
        <taxon>Kitasatospora</taxon>
    </lineage>
</organism>
<proteinExistence type="predicted"/>
<evidence type="ECO:0000256" key="2">
    <source>
        <dbReference type="SAM" id="SignalP"/>
    </source>
</evidence>
<feature type="region of interest" description="Disordered" evidence="1">
    <location>
        <begin position="24"/>
        <end position="72"/>
    </location>
</feature>
<evidence type="ECO:0000256" key="1">
    <source>
        <dbReference type="SAM" id="MobiDB-lite"/>
    </source>
</evidence>
<accession>A0ABW0V5R7</accession>
<feature type="signal peptide" evidence="2">
    <location>
        <begin position="1"/>
        <end position="21"/>
    </location>
</feature>
<sequence length="199" mass="20439">MRIRPAVAAALLAVTALGLTACDPDSSGGAAQSPAASAAASSASSAAAPANSKAPAPKQSSTSTVGDAPATDGAKPDCKTYYASHKVVHAKTVDKALTKMTVLPVKANCNDNGVFFNDVEGNTVSYPVAADVKTTLFMDQGVQLKAVNGGMTHVKTCAETPHLTDTDKLPAGYFCYQDYYEITLDSHGTITALTETYSS</sequence>
<keyword evidence="2" id="KW-0732">Signal</keyword>
<dbReference type="EMBL" id="JBHSOC010000007">
    <property type="protein sequence ID" value="MFC5640818.1"/>
    <property type="molecule type" value="Genomic_DNA"/>
</dbReference>